<dbReference type="AlphaFoldDB" id="A0A0F7CNE2"/>
<evidence type="ECO:0000313" key="2">
    <source>
        <dbReference type="EMBL" id="AKG42756.1"/>
    </source>
</evidence>
<evidence type="ECO:0000313" key="3">
    <source>
        <dbReference type="Proteomes" id="UP000034034"/>
    </source>
</evidence>
<dbReference type="HOGENOM" id="CLU_3030716_0_0_11"/>
<feature type="compositionally biased region" description="Low complexity" evidence="1">
    <location>
        <begin position="44"/>
        <end position="55"/>
    </location>
</feature>
<organism evidence="2 3">
    <name type="scientific">Streptomyces xiamenensis</name>
    <dbReference type="NCBI Taxonomy" id="408015"/>
    <lineage>
        <taxon>Bacteria</taxon>
        <taxon>Bacillati</taxon>
        <taxon>Actinomycetota</taxon>
        <taxon>Actinomycetes</taxon>
        <taxon>Kitasatosporales</taxon>
        <taxon>Streptomycetaceae</taxon>
        <taxon>Streptomyces</taxon>
    </lineage>
</organism>
<proteinExistence type="predicted"/>
<dbReference type="Proteomes" id="UP000034034">
    <property type="component" value="Chromosome"/>
</dbReference>
<dbReference type="KEGG" id="sxi:SXIM_13720"/>
<name>A0A0F7CNE2_9ACTN</name>
<gene>
    <name evidence="2" type="ORF">SXIM_13720</name>
</gene>
<dbReference type="PATRIC" id="fig|408015.6.peg.1407"/>
<feature type="region of interest" description="Disordered" evidence="1">
    <location>
        <begin position="1"/>
        <end position="55"/>
    </location>
</feature>
<keyword evidence="3" id="KW-1185">Reference proteome</keyword>
<sequence>MRVGGVGDIAKAGRTFQGGHDRTAPAAVEGGCAVPGSTARRGPRSSSPVAARARS</sequence>
<accession>A0A0F7CNE2</accession>
<reference evidence="2" key="1">
    <citation type="submission" date="2019-08" db="EMBL/GenBank/DDBJ databases">
        <title>Complete genome sequence of a mangrove-derived Streptomyces xiamenensis.</title>
        <authorList>
            <person name="Xu J."/>
        </authorList>
    </citation>
    <scope>NUCLEOTIDE SEQUENCE</scope>
    <source>
        <strain evidence="2">318</strain>
    </source>
</reference>
<evidence type="ECO:0000256" key="1">
    <source>
        <dbReference type="SAM" id="MobiDB-lite"/>
    </source>
</evidence>
<dbReference type="EMBL" id="CP009922">
    <property type="protein sequence ID" value="AKG42756.1"/>
    <property type="molecule type" value="Genomic_DNA"/>
</dbReference>
<protein>
    <submittedName>
        <fullName evidence="2">Uncharacterized protein</fullName>
    </submittedName>
</protein>
<dbReference type="STRING" id="408015.SXIM_13720"/>